<name>A0A0A2LQ13_9FLAO</name>
<accession>A0A0A2LQ13</accession>
<proteinExistence type="predicted"/>
<evidence type="ECO:0000313" key="3">
    <source>
        <dbReference type="Proteomes" id="UP000030129"/>
    </source>
</evidence>
<dbReference type="Gene3D" id="2.60.120.10">
    <property type="entry name" value="Jelly Rolls"/>
    <property type="match status" value="1"/>
</dbReference>
<evidence type="ECO:0000259" key="1">
    <source>
        <dbReference type="Pfam" id="PF07883"/>
    </source>
</evidence>
<sequence>MGTPKTYHNPINGEYTKILESAADSNGEYTFLEVSLMPGGGNPPHYHTKFTEEFIAVKGLLGIQYEKQDIHLKPGESRLVPIRTVHRFFNDTNEEIIFRIILRKGQPGFENFIKTLFGLVNDGKTTKNQTPKNPLHAALLLRWGDTYLKNPFFYLLTPFAGLAYFLAKITKTDAKLQNKYCR</sequence>
<dbReference type="PANTHER" id="PTHR36440:SF1">
    <property type="entry name" value="PUTATIVE (AFU_ORTHOLOGUE AFUA_8G07350)-RELATED"/>
    <property type="match status" value="1"/>
</dbReference>
<keyword evidence="3" id="KW-1185">Reference proteome</keyword>
<dbReference type="InterPro" id="IPR013096">
    <property type="entry name" value="Cupin_2"/>
</dbReference>
<reference evidence="2 3" key="1">
    <citation type="submission" date="2013-09" db="EMBL/GenBank/DDBJ databases">
        <authorList>
            <person name="Zeng Z."/>
            <person name="Chen C."/>
        </authorList>
    </citation>
    <scope>NUCLEOTIDE SEQUENCE [LARGE SCALE GENOMIC DNA]</scope>
    <source>
        <strain evidence="2 3">F44-8</strain>
    </source>
</reference>
<dbReference type="Proteomes" id="UP000030129">
    <property type="component" value="Unassembled WGS sequence"/>
</dbReference>
<dbReference type="EMBL" id="JRLV01000006">
    <property type="protein sequence ID" value="KGO82034.1"/>
    <property type="molecule type" value="Genomic_DNA"/>
</dbReference>
<dbReference type="AlphaFoldDB" id="A0A0A2LQ13"/>
<feature type="domain" description="Cupin type-2" evidence="1">
    <location>
        <begin position="33"/>
        <end position="97"/>
    </location>
</feature>
<comment type="caution">
    <text evidence="2">The sequence shown here is derived from an EMBL/GenBank/DDBJ whole genome shotgun (WGS) entry which is preliminary data.</text>
</comment>
<evidence type="ECO:0000313" key="2">
    <source>
        <dbReference type="EMBL" id="KGO82034.1"/>
    </source>
</evidence>
<gene>
    <name evidence="2" type="ORF">Q763_07145</name>
</gene>
<dbReference type="Pfam" id="PF07883">
    <property type="entry name" value="Cupin_2"/>
    <property type="match status" value="1"/>
</dbReference>
<organism evidence="2 3">
    <name type="scientific">Flavobacterium beibuense F44-8</name>
    <dbReference type="NCBI Taxonomy" id="1406840"/>
    <lineage>
        <taxon>Bacteria</taxon>
        <taxon>Pseudomonadati</taxon>
        <taxon>Bacteroidota</taxon>
        <taxon>Flavobacteriia</taxon>
        <taxon>Flavobacteriales</taxon>
        <taxon>Flavobacteriaceae</taxon>
        <taxon>Flavobacterium</taxon>
    </lineage>
</organism>
<dbReference type="eggNOG" id="COG0662">
    <property type="taxonomic scope" value="Bacteria"/>
</dbReference>
<dbReference type="RefSeq" id="WP_035132580.1">
    <property type="nucleotide sequence ID" value="NZ_JRLV01000006.1"/>
</dbReference>
<dbReference type="InterPro" id="IPR053146">
    <property type="entry name" value="QDO-like"/>
</dbReference>
<protein>
    <submittedName>
        <fullName evidence="2">Cupin</fullName>
    </submittedName>
</protein>
<dbReference type="STRING" id="1406840.Q763_07145"/>
<dbReference type="InterPro" id="IPR011051">
    <property type="entry name" value="RmlC_Cupin_sf"/>
</dbReference>
<dbReference type="PANTHER" id="PTHR36440">
    <property type="entry name" value="PUTATIVE (AFU_ORTHOLOGUE AFUA_8G07350)-RELATED"/>
    <property type="match status" value="1"/>
</dbReference>
<dbReference type="InterPro" id="IPR014710">
    <property type="entry name" value="RmlC-like_jellyroll"/>
</dbReference>
<dbReference type="SUPFAM" id="SSF51182">
    <property type="entry name" value="RmlC-like cupins"/>
    <property type="match status" value="1"/>
</dbReference>